<evidence type="ECO:0000256" key="1">
    <source>
        <dbReference type="ARBA" id="ARBA00011073"/>
    </source>
</evidence>
<dbReference type="InterPro" id="IPR051048">
    <property type="entry name" value="Peptidase_S8/S53_subtilisin"/>
</dbReference>
<evidence type="ECO:0000256" key="2">
    <source>
        <dbReference type="ARBA" id="ARBA00022670"/>
    </source>
</evidence>
<dbReference type="InterPro" id="IPR022398">
    <property type="entry name" value="Peptidase_S8_His-AS"/>
</dbReference>
<dbReference type="PROSITE" id="PS00137">
    <property type="entry name" value="SUBTILASE_HIS"/>
    <property type="match status" value="1"/>
</dbReference>
<dbReference type="CDD" id="cd00063">
    <property type="entry name" value="FN3"/>
    <property type="match status" value="1"/>
</dbReference>
<dbReference type="Gene3D" id="2.60.120.380">
    <property type="match status" value="1"/>
</dbReference>
<gene>
    <name evidence="8" type="ORF">TTHT_0530</name>
</gene>
<evidence type="ECO:0000259" key="7">
    <source>
        <dbReference type="PROSITE" id="PS50853"/>
    </source>
</evidence>
<dbReference type="EMBL" id="AP017470">
    <property type="protein sequence ID" value="BBB32116.1"/>
    <property type="molecule type" value="Genomic_DNA"/>
</dbReference>
<feature type="active site" description="Charge relay system" evidence="5">
    <location>
        <position position="517"/>
    </location>
</feature>
<dbReference type="CDD" id="cd00146">
    <property type="entry name" value="PKD"/>
    <property type="match status" value="1"/>
</dbReference>
<keyword evidence="6" id="KW-0732">Signal</keyword>
<dbReference type="SUPFAM" id="SSF49785">
    <property type="entry name" value="Galactose-binding domain-like"/>
    <property type="match status" value="1"/>
</dbReference>
<evidence type="ECO:0000256" key="4">
    <source>
        <dbReference type="ARBA" id="ARBA00022825"/>
    </source>
</evidence>
<dbReference type="SUPFAM" id="SSF52743">
    <property type="entry name" value="Subtilisin-like"/>
    <property type="match status" value="1"/>
</dbReference>
<dbReference type="Pfam" id="PF00082">
    <property type="entry name" value="Peptidase_S8"/>
    <property type="match status" value="1"/>
</dbReference>
<keyword evidence="2 5" id="KW-0645">Protease</keyword>
<evidence type="ECO:0000256" key="5">
    <source>
        <dbReference type="PROSITE-ProRule" id="PRU01240"/>
    </source>
</evidence>
<dbReference type="GO" id="GO:0006508">
    <property type="term" value="P:proteolysis"/>
    <property type="evidence" value="ECO:0007669"/>
    <property type="project" value="UniProtKB-KW"/>
</dbReference>
<dbReference type="InterPro" id="IPR022409">
    <property type="entry name" value="PKD/Chitinase_dom"/>
</dbReference>
<dbReference type="InterPro" id="IPR035986">
    <property type="entry name" value="PKD_dom_sf"/>
</dbReference>
<dbReference type="InterPro" id="IPR015914">
    <property type="entry name" value="PAPs_N"/>
</dbReference>
<protein>
    <recommendedName>
        <fullName evidence="7">Fibronectin type-III domain-containing protein</fullName>
    </recommendedName>
</protein>
<evidence type="ECO:0000313" key="9">
    <source>
        <dbReference type="Proteomes" id="UP000595564"/>
    </source>
</evidence>
<keyword evidence="3 5" id="KW-0378">Hydrolase</keyword>
<dbReference type="PROSITE" id="PS00138">
    <property type="entry name" value="SUBTILASE_SER"/>
    <property type="match status" value="1"/>
</dbReference>
<dbReference type="Proteomes" id="UP000595564">
    <property type="component" value="Chromosome"/>
</dbReference>
<dbReference type="Pfam" id="PF16656">
    <property type="entry name" value="Pur_ac_phosph_N"/>
    <property type="match status" value="1"/>
</dbReference>
<feature type="active site" description="Charge relay system" evidence="5">
    <location>
        <position position="249"/>
    </location>
</feature>
<dbReference type="InterPro" id="IPR000601">
    <property type="entry name" value="PKD_dom"/>
</dbReference>
<dbReference type="InterPro" id="IPR003961">
    <property type="entry name" value="FN3_dom"/>
</dbReference>
<dbReference type="SUPFAM" id="SSF49299">
    <property type="entry name" value="PKD domain"/>
    <property type="match status" value="1"/>
</dbReference>
<dbReference type="GO" id="GO:0003993">
    <property type="term" value="F:acid phosphatase activity"/>
    <property type="evidence" value="ECO:0007669"/>
    <property type="project" value="InterPro"/>
</dbReference>
<dbReference type="InterPro" id="IPR023828">
    <property type="entry name" value="Peptidase_S8_Ser-AS"/>
</dbReference>
<dbReference type="Pfam" id="PF00801">
    <property type="entry name" value="PKD"/>
    <property type="match status" value="1"/>
</dbReference>
<dbReference type="InterPro" id="IPR000209">
    <property type="entry name" value="Peptidase_S8/S53_dom"/>
</dbReference>
<evidence type="ECO:0000256" key="6">
    <source>
        <dbReference type="SAM" id="SignalP"/>
    </source>
</evidence>
<accession>A0A7R6SY23</accession>
<dbReference type="Gene3D" id="2.60.40.380">
    <property type="entry name" value="Purple acid phosphatase-like, N-terminal"/>
    <property type="match status" value="1"/>
</dbReference>
<dbReference type="GO" id="GO:0004252">
    <property type="term" value="F:serine-type endopeptidase activity"/>
    <property type="evidence" value="ECO:0007669"/>
    <property type="project" value="UniProtKB-UniRule"/>
</dbReference>
<keyword evidence="4 5" id="KW-0720">Serine protease</keyword>
<dbReference type="InterPro" id="IPR034058">
    <property type="entry name" value="TagA/B/C/D_pept_dom"/>
</dbReference>
<dbReference type="PANTHER" id="PTHR43399:SF4">
    <property type="entry name" value="CELL WALL-ASSOCIATED PROTEASE"/>
    <property type="match status" value="1"/>
</dbReference>
<dbReference type="PRINTS" id="PR00723">
    <property type="entry name" value="SUBTILISIN"/>
</dbReference>
<dbReference type="InterPro" id="IPR008979">
    <property type="entry name" value="Galactose-bd-like_sf"/>
</dbReference>
<dbReference type="SMART" id="SM00089">
    <property type="entry name" value="PKD"/>
    <property type="match status" value="1"/>
</dbReference>
<evidence type="ECO:0000313" key="8">
    <source>
        <dbReference type="EMBL" id="BBB32116.1"/>
    </source>
</evidence>
<reference evidence="8 9" key="1">
    <citation type="journal article" date="2012" name="Extremophiles">
        <title>Thermotomaculum hydrothermale gen. nov., sp. nov., a novel heterotrophic thermophile within the phylum Acidobacteria from a deep-sea hydrothermal vent chimney in the Southern Okinawa Trough.</title>
        <authorList>
            <person name="Izumi H."/>
            <person name="Nunoura T."/>
            <person name="Miyazaki M."/>
            <person name="Mino S."/>
            <person name="Toki T."/>
            <person name="Takai K."/>
            <person name="Sako Y."/>
            <person name="Sawabe T."/>
            <person name="Nakagawa S."/>
        </authorList>
    </citation>
    <scope>NUCLEOTIDE SEQUENCE [LARGE SCALE GENOMIC DNA]</scope>
    <source>
        <strain evidence="8 9">AC55</strain>
    </source>
</reference>
<dbReference type="Gene3D" id="3.40.50.200">
    <property type="entry name" value="Peptidase S8/S53 domain"/>
    <property type="match status" value="1"/>
</dbReference>
<dbReference type="PROSITE" id="PS51892">
    <property type="entry name" value="SUBTILASE"/>
    <property type="match status" value="1"/>
</dbReference>
<dbReference type="CDD" id="cd04842">
    <property type="entry name" value="Peptidases_S8_Kp43_protease"/>
    <property type="match status" value="1"/>
</dbReference>
<organism evidence="8 9">
    <name type="scientific">Thermotomaculum hydrothermale</name>
    <dbReference type="NCBI Taxonomy" id="981385"/>
    <lineage>
        <taxon>Bacteria</taxon>
        <taxon>Pseudomonadati</taxon>
        <taxon>Acidobacteriota</taxon>
        <taxon>Holophagae</taxon>
        <taxon>Thermotomaculales</taxon>
        <taxon>Thermotomaculaceae</taxon>
        <taxon>Thermotomaculum</taxon>
    </lineage>
</organism>
<sequence>MRRFFLLCLLVLSTTLFSQTLKFKNGSFDPLKSGGKFTSLTSIKSISKTAENFFIVQFNGPITREEKAALLNRGLKIVDYIPDYAYVVYSTAKNINSLKIKGLRWKGYYHPSFRVSPFLFTPPKKKGDSQKGSSIKLKVLFYPVLPSNFCYFYLKDLGATIEKWNETKWQYSAIITIDKKYLSSLKDLPALKWVEKYTTPVVFSKTPSVAFKVKKGSQTKNQQAADIINISPLWSAGYTGNGQIAGVCDTGLDKGSLTDIHADFDDDDNSSTATTRIVSTYALGRTNDWSDDEGHGTHVTGSVLGDGSHSNGNFKGMAYEARLVFQSVLDNQGGLGGIPSDLNDLFQPAYDDGARVHSNSWGLPLSSGGYVYDSEAQQVDQFMWNHKDFLILFAAGNDGTDADSNGVVDLQSVTAPGTAKNCITVGATESDINVSSTTYGQAWSSDYPADPINSDTIGENRNGMAAFSSRGPAPDGRIKPDVCAPGTFIISVRSQDPNAGTGWGAYDDWYIYEGGTSMATPITSGASVVTRQFFVDHEGITPSAALIKATLMNGAYDIYPGQYGTGTTQEIPEKRPNNVEGWGRIDIGNTLMPAAPVQFSYIDEQTGLNTGEVDTYSYNVTDTSAPIRVTLTWTDYPGATSASVELVNDLDLKITSPSGTVLYPNHKTQPDRLNNTETIDIENPESGEYVIKVIAYNVPQGPQPYALVAHGTSTLQVYHDTTPPVISNISLCVSSDQCIVSWDTDEPSDSVVTYGTTNPPSTTVSDSSLVTHHSITITGLSANTTYYFKVSSTDSSSNMSESDVYTFATNNTPANSTPFSDDMESGVGNWNTTLAQGNTDWALSSSYTHSGSNSWFSPDEANIKDDYLDTVPIDLTNATAATLTFWHTYQMEQGYDGCVIEISTDGGSNFSDLGGNITQGGYNGTISTSYNSPIAGRSAWTGGTLGAMTQVIVDLTPYVGNNVIVRFRIACDSSQSSQGWYIDDVQVTANSCTTQSPTPVTTTHTITASAGSGGTINPSGNVTVNDGDDITFTISAATGYHIKDVLVDGTSVGAVSSYTFNNVTSDHTIEAQFEADTFTITASAGTGGSIDPSGSVSVSYGGSQTFTISAATGYHIKDVLVDGTSVGAVSSYTFNNVTSDHTIEAQFEADTFTITASAGTGGSIDPSGSVSVSYGGSQTFTISAATGYHIKDVLVDGTSVGAVSSYTFNNVTSDHTIEAQFEADTFTITASAGTGGSIDPSGSVSVSYGGSQTFTISAATGYHIKDVLVDGTSVGAVSSYTFNNVTSDHTIEAQFEADTFTITASAGTGGSIDPSGSVSVSYGGSQTFTISAATGYHIKDVLVDGTSVGAVSSYTFNNVTSDHTIEAQFEADTFTITASAGTGGSIDPSGSVSVSYGGSQTFTISAATGYHIKDVLVDGTSVGAVSSYTFNNVTSDHTIEAQFEADTFTITASAGTGGSIDPSGSVSVSYGGSQTFTISAATGYHIKDVLVDGTSVGAVSSYTFNNVTSDHTIEAQFEADTFTITASAGTGGSIDPSGSVSVSYGGSQTFTISAATGYHIKDVLVDGTSVGAVSSYTFNNVTSDHTIEAQFEADTFTITASAGTGGSIDPSGSVSVSYGGSQTFTISAATGYHIKDVLVDGTSVGAVSSYTFNNVTSDHTIEAQFEADTFTITASAGTGGSIDPSGSVSVNPGDDITFAITPDNGYFIEDVTVDGHSVGRVQTYTFYNVNSDHTINAVFTDSLPPVITSARTQSVTGQLPLRVTFTCDAYDPDGGPIVRYIWHIDGDDFSDTVVTFDGFCNYMFVKPGTYHISVTVIDDEGESASTVLKDLSNNDATIVVVRPHHFNLVIPLPIVTTGTSTKSSEGIVIQNAITGIVNLAKEESHITVKYFDANGNNVLTTDYTVAPGGKFSFNPYSNGETDFDQAIIESNNYCIAYSKVMTATGQMASYLLPQTSEKLFIPHVAEETDYWDTSMFISSLDATDVKVKVEDNENTYSISLFSQLINLEDLLGDEVNEAATWGTVESIQSNPFGGVQTLGGFEVFQHNETDGAAIELQSSGSTTLFIPHIPEETDIFWTGFAIVNPNDEAANIVIDLYSKDGEKVSSIPMTIEAKTKLKALASDLFGDANGSAEWGIIRSDKDIIGMEIYGTVANGICGFALPSLATTEGYLPELITGDNYWNGIAITNPSNETATVDISLISKDGVVKDTKQIELQSMARYKSVVKDLFADVEIESTDYIYYKSTTSVIAISVSGDLDRTFMFSLVGRE</sequence>
<dbReference type="PANTHER" id="PTHR43399">
    <property type="entry name" value="SUBTILISIN-RELATED"/>
    <property type="match status" value="1"/>
</dbReference>
<dbReference type="InterPro" id="IPR036852">
    <property type="entry name" value="Peptidase_S8/S53_dom_sf"/>
</dbReference>
<keyword evidence="9" id="KW-1185">Reference proteome</keyword>
<dbReference type="Gene3D" id="2.60.40.10">
    <property type="entry name" value="Immunoglobulins"/>
    <property type="match status" value="1"/>
</dbReference>
<dbReference type="RefSeq" id="WP_201328457.1">
    <property type="nucleotide sequence ID" value="NZ_AP017470.1"/>
</dbReference>
<dbReference type="GO" id="GO:0046872">
    <property type="term" value="F:metal ion binding"/>
    <property type="evidence" value="ECO:0007669"/>
    <property type="project" value="InterPro"/>
</dbReference>
<dbReference type="KEGG" id="thyd:TTHT_0530"/>
<feature type="signal peptide" evidence="6">
    <location>
        <begin position="1"/>
        <end position="18"/>
    </location>
</feature>
<name>A0A7R6SY23_9BACT</name>
<dbReference type="Gene3D" id="2.60.120.260">
    <property type="entry name" value="Galactose-binding domain-like"/>
    <property type="match status" value="1"/>
</dbReference>
<dbReference type="Pfam" id="PF20773">
    <property type="entry name" value="InhA-like_MAM"/>
    <property type="match status" value="1"/>
</dbReference>
<feature type="active site" description="Charge relay system" evidence="5">
    <location>
        <position position="295"/>
    </location>
</feature>
<dbReference type="SUPFAM" id="SSF49363">
    <property type="entry name" value="Purple acid phosphatase, N-terminal domain"/>
    <property type="match status" value="1"/>
</dbReference>
<evidence type="ECO:0000256" key="3">
    <source>
        <dbReference type="ARBA" id="ARBA00022801"/>
    </source>
</evidence>
<dbReference type="InterPro" id="IPR015500">
    <property type="entry name" value="Peptidase_S8_subtilisin-rel"/>
</dbReference>
<dbReference type="SMART" id="SM00060">
    <property type="entry name" value="FN3"/>
    <property type="match status" value="3"/>
</dbReference>
<dbReference type="InterPro" id="IPR013783">
    <property type="entry name" value="Ig-like_fold"/>
</dbReference>
<comment type="similarity">
    <text evidence="1 5">Belongs to the peptidase S8 family.</text>
</comment>
<dbReference type="InterPro" id="IPR008963">
    <property type="entry name" value="Purple_acid_Pase-like_N"/>
</dbReference>
<dbReference type="PROSITE" id="PS50853">
    <property type="entry name" value="FN3"/>
    <property type="match status" value="1"/>
</dbReference>
<feature type="domain" description="Fibronectin type-III" evidence="7">
    <location>
        <begin position="720"/>
        <end position="812"/>
    </location>
</feature>
<feature type="chain" id="PRO_5032993809" description="Fibronectin type-III domain-containing protein" evidence="6">
    <location>
        <begin position="19"/>
        <end position="2269"/>
    </location>
</feature>
<proteinExistence type="inferred from homology"/>